<dbReference type="Gene3D" id="1.10.1660.10">
    <property type="match status" value="1"/>
</dbReference>
<dbReference type="AlphaFoldDB" id="L0GZB3"/>
<keyword evidence="3" id="KW-0238">DNA-binding</keyword>
<dbReference type="GO" id="GO:0003700">
    <property type="term" value="F:DNA-binding transcription factor activity"/>
    <property type="evidence" value="ECO:0007669"/>
    <property type="project" value="InterPro"/>
</dbReference>
<evidence type="ECO:0000256" key="1">
    <source>
        <dbReference type="ARBA" id="ARBA00022491"/>
    </source>
</evidence>
<keyword evidence="4" id="KW-0804">Transcription</keyword>
<organism evidence="6 7">
    <name type="scientific">Thioflavicoccus mobilis 8321</name>
    <dbReference type="NCBI Taxonomy" id="765912"/>
    <lineage>
        <taxon>Bacteria</taxon>
        <taxon>Pseudomonadati</taxon>
        <taxon>Pseudomonadota</taxon>
        <taxon>Gammaproteobacteria</taxon>
        <taxon>Chromatiales</taxon>
        <taxon>Chromatiaceae</taxon>
        <taxon>Thioflavicoccus</taxon>
    </lineage>
</organism>
<name>L0GZB3_9GAMM</name>
<dbReference type="GO" id="GO:0003677">
    <property type="term" value="F:DNA binding"/>
    <property type="evidence" value="ECO:0007669"/>
    <property type="project" value="UniProtKB-KW"/>
</dbReference>
<dbReference type="Pfam" id="PF13411">
    <property type="entry name" value="MerR_1"/>
    <property type="match status" value="1"/>
</dbReference>
<dbReference type="PANTHER" id="PTHR30204:SF69">
    <property type="entry name" value="MERR-FAMILY TRANSCRIPTIONAL REGULATOR"/>
    <property type="match status" value="1"/>
</dbReference>
<proteinExistence type="predicted"/>
<gene>
    <name evidence="6" type="ORF">Thimo_1883</name>
</gene>
<dbReference type="InterPro" id="IPR047057">
    <property type="entry name" value="MerR_fam"/>
</dbReference>
<protein>
    <submittedName>
        <fullName evidence="6">Putative transcriptional regulator</fullName>
    </submittedName>
</protein>
<feature type="domain" description="HTH merR-type" evidence="5">
    <location>
        <begin position="1"/>
        <end position="68"/>
    </location>
</feature>
<keyword evidence="1" id="KW-0678">Repressor</keyword>
<dbReference type="InterPro" id="IPR009061">
    <property type="entry name" value="DNA-bd_dom_put_sf"/>
</dbReference>
<evidence type="ECO:0000313" key="7">
    <source>
        <dbReference type="Proteomes" id="UP000010816"/>
    </source>
</evidence>
<dbReference type="Proteomes" id="UP000010816">
    <property type="component" value="Chromosome"/>
</dbReference>
<dbReference type="eggNOG" id="COG0789">
    <property type="taxonomic scope" value="Bacteria"/>
</dbReference>
<dbReference type="PANTHER" id="PTHR30204">
    <property type="entry name" value="REDOX-CYCLING DRUG-SENSING TRANSCRIPTIONAL ACTIVATOR SOXR"/>
    <property type="match status" value="1"/>
</dbReference>
<reference evidence="6 7" key="1">
    <citation type="submission" date="2011-09" db="EMBL/GenBank/DDBJ databases">
        <title>Complete sequence of chromosome of Thioflavicoccus mobilis 8321.</title>
        <authorList>
            <consortium name="US DOE Joint Genome Institute"/>
            <person name="Lucas S."/>
            <person name="Han J."/>
            <person name="Lapidus A."/>
            <person name="Cheng J.-F."/>
            <person name="Goodwin L."/>
            <person name="Pitluck S."/>
            <person name="Peters L."/>
            <person name="Ovchinnikova G."/>
            <person name="Lu M."/>
            <person name="Detter J.C."/>
            <person name="Han C."/>
            <person name="Tapia R."/>
            <person name="Land M."/>
            <person name="Hauser L."/>
            <person name="Kyrpides N."/>
            <person name="Ivanova N."/>
            <person name="Pagani I."/>
            <person name="Vogl K."/>
            <person name="Liu Z."/>
            <person name="Imhoff J."/>
            <person name="Thiel V."/>
            <person name="Frigaard N.-U."/>
            <person name="Bryant D."/>
            <person name="Woyke T."/>
        </authorList>
    </citation>
    <scope>NUCLEOTIDE SEQUENCE [LARGE SCALE GENOMIC DNA]</scope>
    <source>
        <strain evidence="6 7">8321</strain>
    </source>
</reference>
<dbReference type="SMART" id="SM00422">
    <property type="entry name" value="HTH_MERR"/>
    <property type="match status" value="1"/>
</dbReference>
<dbReference type="PRINTS" id="PR00040">
    <property type="entry name" value="HTHMERR"/>
</dbReference>
<dbReference type="InterPro" id="IPR000551">
    <property type="entry name" value="MerR-type_HTH_dom"/>
</dbReference>
<keyword evidence="7" id="KW-1185">Reference proteome</keyword>
<dbReference type="PATRIC" id="fig|765912.4.peg.1847"/>
<dbReference type="STRING" id="765912.Thimo_1883"/>
<dbReference type="CDD" id="cd00592">
    <property type="entry name" value="HTH_MerR-like"/>
    <property type="match status" value="1"/>
</dbReference>
<keyword evidence="2" id="KW-0805">Transcription regulation</keyword>
<sequence length="156" mass="17434">MKIGNVAARLGTTVRTLRFYEEQGLVRPRRTAGGTRVYSQDDERRFAAILALVRLGFSVQTLVDLAGVRPESLSGDQARQAVQSRLRTMDASLAEQSMRIQEQRRDIARALSFVELCRGCSQRPTRVACDHCEISTGRGEISIMQVIWDEPAPEPT</sequence>
<evidence type="ECO:0000259" key="5">
    <source>
        <dbReference type="PROSITE" id="PS50937"/>
    </source>
</evidence>
<evidence type="ECO:0000256" key="3">
    <source>
        <dbReference type="ARBA" id="ARBA00023125"/>
    </source>
</evidence>
<dbReference type="PROSITE" id="PS50937">
    <property type="entry name" value="HTH_MERR_2"/>
    <property type="match status" value="1"/>
</dbReference>
<evidence type="ECO:0000256" key="4">
    <source>
        <dbReference type="ARBA" id="ARBA00023163"/>
    </source>
</evidence>
<dbReference type="SUPFAM" id="SSF46955">
    <property type="entry name" value="Putative DNA-binding domain"/>
    <property type="match status" value="1"/>
</dbReference>
<dbReference type="HOGENOM" id="CLU_060077_4_1_6"/>
<dbReference type="KEGG" id="tmb:Thimo_1883"/>
<evidence type="ECO:0000313" key="6">
    <source>
        <dbReference type="EMBL" id="AGA90649.1"/>
    </source>
</evidence>
<dbReference type="EMBL" id="CP003051">
    <property type="protein sequence ID" value="AGA90649.1"/>
    <property type="molecule type" value="Genomic_DNA"/>
</dbReference>
<accession>L0GZB3</accession>
<evidence type="ECO:0000256" key="2">
    <source>
        <dbReference type="ARBA" id="ARBA00023015"/>
    </source>
</evidence>
<dbReference type="RefSeq" id="WP_015280790.1">
    <property type="nucleotide sequence ID" value="NC_019940.1"/>
</dbReference>